<sequence>MPHRPFATNLRWKWAFRSPMQKSQMLHHLFIFNGDDPGLVVGARHCGANVFACQSKAFLVSAKTAPLPVTH</sequence>
<dbReference type="Proteomes" id="UP000000768">
    <property type="component" value="Chromosome 9"/>
</dbReference>
<dbReference type="EMBL" id="CM000768">
    <property type="protein sequence ID" value="OQU77656.1"/>
    <property type="molecule type" value="Genomic_DNA"/>
</dbReference>
<proteinExistence type="predicted"/>
<dbReference type="InParanoid" id="A0A1Z5R2R6"/>
<keyword evidence="2" id="KW-1185">Reference proteome</keyword>
<name>A0A1Z5R2R6_SORBI</name>
<reference evidence="2" key="2">
    <citation type="journal article" date="2018" name="Plant J.">
        <title>The Sorghum bicolor reference genome: improved assembly, gene annotations, a transcriptome atlas, and signatures of genome organization.</title>
        <authorList>
            <person name="McCormick R.F."/>
            <person name="Truong S.K."/>
            <person name="Sreedasyam A."/>
            <person name="Jenkins J."/>
            <person name="Shu S."/>
            <person name="Sims D."/>
            <person name="Kennedy M."/>
            <person name="Amirebrahimi M."/>
            <person name="Weers B.D."/>
            <person name="McKinley B."/>
            <person name="Mattison A."/>
            <person name="Morishige D.T."/>
            <person name="Grimwood J."/>
            <person name="Schmutz J."/>
            <person name="Mullet J.E."/>
        </authorList>
    </citation>
    <scope>NUCLEOTIDE SEQUENCE [LARGE SCALE GENOMIC DNA]</scope>
    <source>
        <strain evidence="2">cv. BTx623</strain>
    </source>
</reference>
<organism evidence="1 2">
    <name type="scientific">Sorghum bicolor</name>
    <name type="common">Sorghum</name>
    <name type="synonym">Sorghum vulgare</name>
    <dbReference type="NCBI Taxonomy" id="4558"/>
    <lineage>
        <taxon>Eukaryota</taxon>
        <taxon>Viridiplantae</taxon>
        <taxon>Streptophyta</taxon>
        <taxon>Embryophyta</taxon>
        <taxon>Tracheophyta</taxon>
        <taxon>Spermatophyta</taxon>
        <taxon>Magnoliopsida</taxon>
        <taxon>Liliopsida</taxon>
        <taxon>Poales</taxon>
        <taxon>Poaceae</taxon>
        <taxon>PACMAD clade</taxon>
        <taxon>Panicoideae</taxon>
        <taxon>Andropogonodae</taxon>
        <taxon>Andropogoneae</taxon>
        <taxon>Sorghinae</taxon>
        <taxon>Sorghum</taxon>
    </lineage>
</organism>
<dbReference type="AlphaFoldDB" id="A0A1Z5R2R6"/>
<evidence type="ECO:0000313" key="2">
    <source>
        <dbReference type="Proteomes" id="UP000000768"/>
    </source>
</evidence>
<accession>A0A1Z5R2R6</accession>
<reference evidence="1 2" key="1">
    <citation type="journal article" date="2009" name="Nature">
        <title>The Sorghum bicolor genome and the diversification of grasses.</title>
        <authorList>
            <person name="Paterson A.H."/>
            <person name="Bowers J.E."/>
            <person name="Bruggmann R."/>
            <person name="Dubchak I."/>
            <person name="Grimwood J."/>
            <person name="Gundlach H."/>
            <person name="Haberer G."/>
            <person name="Hellsten U."/>
            <person name="Mitros T."/>
            <person name="Poliakov A."/>
            <person name="Schmutz J."/>
            <person name="Spannagl M."/>
            <person name="Tang H."/>
            <person name="Wang X."/>
            <person name="Wicker T."/>
            <person name="Bharti A.K."/>
            <person name="Chapman J."/>
            <person name="Feltus F.A."/>
            <person name="Gowik U."/>
            <person name="Grigoriev I.V."/>
            <person name="Lyons E."/>
            <person name="Maher C.A."/>
            <person name="Martis M."/>
            <person name="Narechania A."/>
            <person name="Otillar R.P."/>
            <person name="Penning B.W."/>
            <person name="Salamov A.A."/>
            <person name="Wang Y."/>
            <person name="Zhang L."/>
            <person name="Carpita N.C."/>
            <person name="Freeling M."/>
            <person name="Gingle A.R."/>
            <person name="Hash C.T."/>
            <person name="Keller B."/>
            <person name="Klein P."/>
            <person name="Kresovich S."/>
            <person name="McCann M.C."/>
            <person name="Ming R."/>
            <person name="Peterson D.G."/>
            <person name="Mehboob-ur-Rahman"/>
            <person name="Ware D."/>
            <person name="Westhoff P."/>
            <person name="Mayer K.F."/>
            <person name="Messing J."/>
            <person name="Rokhsar D.S."/>
        </authorList>
    </citation>
    <scope>NUCLEOTIDE SEQUENCE [LARGE SCALE GENOMIC DNA]</scope>
    <source>
        <strain evidence="2">cv. BTx623</strain>
    </source>
</reference>
<evidence type="ECO:0000313" key="1">
    <source>
        <dbReference type="EMBL" id="OQU77656.1"/>
    </source>
</evidence>
<protein>
    <submittedName>
        <fullName evidence="1">Uncharacterized protein</fullName>
    </submittedName>
</protein>
<gene>
    <name evidence="1" type="ORF">SORBI_3009G084950</name>
</gene>
<dbReference type="Gramene" id="OQU77656">
    <property type="protein sequence ID" value="OQU77656"/>
    <property type="gene ID" value="SORBI_3009G084950"/>
</dbReference>